<evidence type="ECO:0000313" key="2">
    <source>
        <dbReference type="EMBL" id="KAF2862861.1"/>
    </source>
</evidence>
<feature type="compositionally biased region" description="Polar residues" evidence="1">
    <location>
        <begin position="204"/>
        <end position="218"/>
    </location>
</feature>
<organism evidence="2 3">
    <name type="scientific">Piedraia hortae CBS 480.64</name>
    <dbReference type="NCBI Taxonomy" id="1314780"/>
    <lineage>
        <taxon>Eukaryota</taxon>
        <taxon>Fungi</taxon>
        <taxon>Dikarya</taxon>
        <taxon>Ascomycota</taxon>
        <taxon>Pezizomycotina</taxon>
        <taxon>Dothideomycetes</taxon>
        <taxon>Dothideomycetidae</taxon>
        <taxon>Capnodiales</taxon>
        <taxon>Piedraiaceae</taxon>
        <taxon>Piedraia</taxon>
    </lineage>
</organism>
<accession>A0A6A7C5T1</accession>
<dbReference type="AlphaFoldDB" id="A0A6A7C5T1"/>
<name>A0A6A7C5T1_9PEZI</name>
<feature type="region of interest" description="Disordered" evidence="1">
    <location>
        <begin position="177"/>
        <end position="228"/>
    </location>
</feature>
<keyword evidence="3" id="KW-1185">Reference proteome</keyword>
<feature type="compositionally biased region" description="Polar residues" evidence="1">
    <location>
        <begin position="11"/>
        <end position="21"/>
    </location>
</feature>
<dbReference type="Proteomes" id="UP000799421">
    <property type="component" value="Unassembled WGS sequence"/>
</dbReference>
<evidence type="ECO:0000313" key="3">
    <source>
        <dbReference type="Proteomes" id="UP000799421"/>
    </source>
</evidence>
<protein>
    <submittedName>
        <fullName evidence="2">Uncharacterized protein</fullName>
    </submittedName>
</protein>
<feature type="region of interest" description="Disordered" evidence="1">
    <location>
        <begin position="1"/>
        <end position="65"/>
    </location>
</feature>
<dbReference type="EMBL" id="MU005964">
    <property type="protein sequence ID" value="KAF2862861.1"/>
    <property type="molecule type" value="Genomic_DNA"/>
</dbReference>
<sequence length="237" mass="27059">MPPFRLPLRPSATQIQLTRLYSTPPPKPRVLAKPERFNPPSHPSRRRDPTSYDRPLGAQEKEMQKTRRYPHMMPPEGTFLHWFLTNRNIHLFISMSVLISLCVTLWVQDFLLNTPYRDLLPPKSMIFAHPIRFLGRWFEVYGMHVRYVSDQTAERRRRKLEDVEKRAAYRKAHGIETGGSFRTEDSSPLADDASPVAAHEPQAASGTAGQVQGSSQAEVTKPAAGVSQPARKWFGIF</sequence>
<proteinExistence type="predicted"/>
<evidence type="ECO:0000256" key="1">
    <source>
        <dbReference type="SAM" id="MobiDB-lite"/>
    </source>
</evidence>
<gene>
    <name evidence="2" type="ORF">K470DRAFT_168364</name>
</gene>
<dbReference type="OrthoDB" id="5397827at2759"/>
<reference evidence="2" key="1">
    <citation type="journal article" date="2020" name="Stud. Mycol.">
        <title>101 Dothideomycetes genomes: a test case for predicting lifestyles and emergence of pathogens.</title>
        <authorList>
            <person name="Haridas S."/>
            <person name="Albert R."/>
            <person name="Binder M."/>
            <person name="Bloem J."/>
            <person name="Labutti K."/>
            <person name="Salamov A."/>
            <person name="Andreopoulos B."/>
            <person name="Baker S."/>
            <person name="Barry K."/>
            <person name="Bills G."/>
            <person name="Bluhm B."/>
            <person name="Cannon C."/>
            <person name="Castanera R."/>
            <person name="Culley D."/>
            <person name="Daum C."/>
            <person name="Ezra D."/>
            <person name="Gonzalez J."/>
            <person name="Henrissat B."/>
            <person name="Kuo A."/>
            <person name="Liang C."/>
            <person name="Lipzen A."/>
            <person name="Lutzoni F."/>
            <person name="Magnuson J."/>
            <person name="Mondo S."/>
            <person name="Nolan M."/>
            <person name="Ohm R."/>
            <person name="Pangilinan J."/>
            <person name="Park H.-J."/>
            <person name="Ramirez L."/>
            <person name="Alfaro M."/>
            <person name="Sun H."/>
            <person name="Tritt A."/>
            <person name="Yoshinaga Y."/>
            <person name="Zwiers L.-H."/>
            <person name="Turgeon B."/>
            <person name="Goodwin S."/>
            <person name="Spatafora J."/>
            <person name="Crous P."/>
            <person name="Grigoriev I."/>
        </authorList>
    </citation>
    <scope>NUCLEOTIDE SEQUENCE</scope>
    <source>
        <strain evidence="2">CBS 480.64</strain>
    </source>
</reference>